<keyword evidence="2" id="KW-1185">Reference proteome</keyword>
<name>A0AC61MSJ5_9FIRM</name>
<protein>
    <submittedName>
        <fullName evidence="1">M20/M25/M40 family metallo-hydrolase</fullName>
    </submittedName>
</protein>
<reference evidence="1 2" key="1">
    <citation type="journal article" date="2022" name="Int. J. Syst. Evol. Microbiol.">
        <title>Miniphocaeibacter halophilus sp. nov., an ammonium-tolerant acetate-producing bacterium isolated from a biogas system.</title>
        <authorList>
            <person name="Schnurer A."/>
            <person name="Singh A."/>
            <person name="Bi S."/>
            <person name="Qiao W."/>
            <person name="Westerholm M."/>
        </authorList>
    </citation>
    <scope>NUCLEOTIDE SEQUENCE [LARGE SCALE GENOMIC DNA]</scope>
    <source>
        <strain evidence="1 2">AMB_01</strain>
    </source>
</reference>
<organism evidence="1 2">
    <name type="scientific">Miniphocaeibacter halophilus</name>
    <dbReference type="NCBI Taxonomy" id="2931922"/>
    <lineage>
        <taxon>Bacteria</taxon>
        <taxon>Bacillati</taxon>
        <taxon>Bacillota</taxon>
        <taxon>Tissierellia</taxon>
        <taxon>Tissierellales</taxon>
        <taxon>Peptoniphilaceae</taxon>
        <taxon>Miniphocaeibacter</taxon>
    </lineage>
</organism>
<dbReference type="Proteomes" id="UP000595814">
    <property type="component" value="Chromosome"/>
</dbReference>
<sequence>MLKLIEELSNAYGISGYEDEITNIVKKHAGDLEVTTDKLFNTYLKNKKKDPSKITIMLDGHLDEVGFMVQFIDEKGLIKFIPIGGWVVESIPAQLVVIKNSQGEYIKGVVSSKPPHFMSEEERKKKLTIEDLSIDVGANSREEVINDFKIEVGNPITPFVNFEYNEKNGTMLGKAFDNRLGTACVIEAMKELSKENLDVNIVGALAVQEEVGLRGAKVTAQRVKPDLAIIIEGSPGDDNFSEEYKIQCGLNRGPQLRYRDNSYITNYKFVDFARKIADKNSIQYQTAVRTSGGTNAGNIHLVEHGIPCLIVGIPVRYVHTHHCYANINDYKNALKLVCEVVRNIDGSTIENW</sequence>
<dbReference type="EMBL" id="CP066744">
    <property type="protein sequence ID" value="QQK08517.1"/>
    <property type="molecule type" value="Genomic_DNA"/>
</dbReference>
<evidence type="ECO:0000313" key="2">
    <source>
        <dbReference type="Proteomes" id="UP000595814"/>
    </source>
</evidence>
<accession>A0AC61MSJ5</accession>
<evidence type="ECO:0000313" key="1">
    <source>
        <dbReference type="EMBL" id="QQK08517.1"/>
    </source>
</evidence>
<gene>
    <name evidence="1" type="ORF">JFY71_02985</name>
</gene>
<proteinExistence type="predicted"/>